<feature type="compositionally biased region" description="Low complexity" evidence="1">
    <location>
        <begin position="22"/>
        <end position="36"/>
    </location>
</feature>
<evidence type="ECO:0000313" key="2">
    <source>
        <dbReference type="EMBL" id="KAK8043997.1"/>
    </source>
</evidence>
<organism evidence="2 3">
    <name type="scientific">Apiospora rasikravindrae</name>
    <dbReference type="NCBI Taxonomy" id="990691"/>
    <lineage>
        <taxon>Eukaryota</taxon>
        <taxon>Fungi</taxon>
        <taxon>Dikarya</taxon>
        <taxon>Ascomycota</taxon>
        <taxon>Pezizomycotina</taxon>
        <taxon>Sordariomycetes</taxon>
        <taxon>Xylariomycetidae</taxon>
        <taxon>Amphisphaeriales</taxon>
        <taxon>Apiosporaceae</taxon>
        <taxon>Apiospora</taxon>
    </lineage>
</organism>
<dbReference type="EMBL" id="JAQQWK010000003">
    <property type="protein sequence ID" value="KAK8043997.1"/>
    <property type="molecule type" value="Genomic_DNA"/>
</dbReference>
<protein>
    <submittedName>
        <fullName evidence="2">Uncharacterized protein</fullName>
    </submittedName>
</protein>
<gene>
    <name evidence="2" type="ORF">PG993_004021</name>
</gene>
<comment type="caution">
    <text evidence="2">The sequence shown here is derived from an EMBL/GenBank/DDBJ whole genome shotgun (WGS) entry which is preliminary data.</text>
</comment>
<name>A0ABR1TBJ6_9PEZI</name>
<sequence>MSAAERVRDSRRSIGQKRRDVFPPAAVPRPASAVPAGNNDTAPRTEIVAGPPSKKIRGDEPVCGWCNKLGHTVRSCAGPPGEDGTIAACALHNAAHCQSECHDARDQWDLGQKYWWLVASRANLPPLQYHERWENIAWEWTERMGGQCSEALPFTADFCRAIPNYRFAEYDYDCPSLKPLGYEKRTSSVAAFREWWANA</sequence>
<dbReference type="Proteomes" id="UP001444661">
    <property type="component" value="Unassembled WGS sequence"/>
</dbReference>
<feature type="compositionally biased region" description="Basic and acidic residues" evidence="1">
    <location>
        <begin position="1"/>
        <end position="21"/>
    </location>
</feature>
<evidence type="ECO:0000313" key="3">
    <source>
        <dbReference type="Proteomes" id="UP001444661"/>
    </source>
</evidence>
<dbReference type="SUPFAM" id="SSF57756">
    <property type="entry name" value="Retrovirus zinc finger-like domains"/>
    <property type="match status" value="1"/>
</dbReference>
<reference evidence="2 3" key="1">
    <citation type="submission" date="2023-01" db="EMBL/GenBank/DDBJ databases">
        <title>Analysis of 21 Apiospora genomes using comparative genomics revels a genus with tremendous synthesis potential of carbohydrate active enzymes and secondary metabolites.</title>
        <authorList>
            <person name="Sorensen T."/>
        </authorList>
    </citation>
    <scope>NUCLEOTIDE SEQUENCE [LARGE SCALE GENOMIC DNA]</scope>
    <source>
        <strain evidence="2 3">CBS 33761</strain>
    </source>
</reference>
<keyword evidence="3" id="KW-1185">Reference proteome</keyword>
<feature type="region of interest" description="Disordered" evidence="1">
    <location>
        <begin position="1"/>
        <end position="55"/>
    </location>
</feature>
<proteinExistence type="predicted"/>
<accession>A0ABR1TBJ6</accession>
<dbReference type="InterPro" id="IPR036875">
    <property type="entry name" value="Znf_CCHC_sf"/>
</dbReference>
<evidence type="ECO:0000256" key="1">
    <source>
        <dbReference type="SAM" id="MobiDB-lite"/>
    </source>
</evidence>